<comment type="caution">
    <text evidence="2">The sequence shown here is derived from an EMBL/GenBank/DDBJ whole genome shotgun (WGS) entry which is preliminary data.</text>
</comment>
<evidence type="ECO:0000313" key="2">
    <source>
        <dbReference type="EMBL" id="HAF9621550.1"/>
    </source>
</evidence>
<name>A0A755S8U4_SALER</name>
<evidence type="ECO:0000256" key="1">
    <source>
        <dbReference type="SAM" id="SignalP"/>
    </source>
</evidence>
<proteinExistence type="predicted"/>
<reference evidence="2" key="2">
    <citation type="submission" date="2020-02" db="EMBL/GenBank/DDBJ databases">
        <authorList>
            <consortium name="NCBI Pathogen Detection Project"/>
        </authorList>
    </citation>
    <scope>NUCLEOTIDE SEQUENCE</scope>
    <source>
        <strain evidence="2">MA.S/19990610</strain>
    </source>
</reference>
<dbReference type="EMBL" id="DAAWWD010000006">
    <property type="protein sequence ID" value="HAF9621550.1"/>
    <property type="molecule type" value="Genomic_DNA"/>
</dbReference>
<dbReference type="Pfam" id="PF18673">
    <property type="entry name" value="IrmA"/>
    <property type="match status" value="1"/>
</dbReference>
<gene>
    <name evidence="2" type="ORF">G8P07_002387</name>
</gene>
<evidence type="ECO:0008006" key="3">
    <source>
        <dbReference type="Google" id="ProtNLM"/>
    </source>
</evidence>
<feature type="chain" id="PRO_5027995541" description="Aec69" evidence="1">
    <location>
        <begin position="24"/>
        <end position="149"/>
    </location>
</feature>
<organism evidence="2">
    <name type="scientific">Salmonella enterica</name>
    <name type="common">Salmonella choleraesuis</name>
    <dbReference type="NCBI Taxonomy" id="28901"/>
    <lineage>
        <taxon>Bacteria</taxon>
        <taxon>Pseudomonadati</taxon>
        <taxon>Pseudomonadota</taxon>
        <taxon>Gammaproteobacteria</taxon>
        <taxon>Enterobacterales</taxon>
        <taxon>Enterobacteriaceae</taxon>
        <taxon>Salmonella</taxon>
    </lineage>
</organism>
<dbReference type="AlphaFoldDB" id="A0A755S8U4"/>
<dbReference type="InterPro" id="IPR040755">
    <property type="entry name" value="IrmA"/>
</dbReference>
<accession>A0A755S8U4</accession>
<sequence length="149" mass="16117">MMKLKGVLSVCALSLCLLSPAQAEEQRYISIRNTDMVWVPGNICVWQFRLDNGGSGEGFGPLTLSLRLKDKGGNTLAMGNMAVATFGDSDATRSQEASLENECVENVSSIEIMKATEARNGHQTDLPLSVFDPQYYRPLQVTVTGGKAS</sequence>
<feature type="signal peptide" evidence="1">
    <location>
        <begin position="1"/>
        <end position="23"/>
    </location>
</feature>
<protein>
    <recommendedName>
        <fullName evidence="3">Aec69</fullName>
    </recommendedName>
</protein>
<keyword evidence="1" id="KW-0732">Signal</keyword>
<reference evidence="2" key="1">
    <citation type="journal article" date="2018" name="Genome Biol.">
        <title>SKESA: strategic k-mer extension for scrupulous assemblies.</title>
        <authorList>
            <person name="Souvorov A."/>
            <person name="Agarwala R."/>
            <person name="Lipman D.J."/>
        </authorList>
    </citation>
    <scope>NUCLEOTIDE SEQUENCE</scope>
    <source>
        <strain evidence="2">MA.S/19990610</strain>
    </source>
</reference>